<protein>
    <submittedName>
        <fullName evidence="2">DUF1918 domain-containing protein</fullName>
    </submittedName>
</protein>
<dbReference type="Gene3D" id="2.30.30.440">
    <property type="entry name" value="Domain of unknown function DUF1918"/>
    <property type="match status" value="1"/>
</dbReference>
<dbReference type="EMBL" id="CP042430">
    <property type="protein sequence ID" value="QEC48726.1"/>
    <property type="molecule type" value="Genomic_DNA"/>
</dbReference>
<feature type="domain" description="DUF1918" evidence="1">
    <location>
        <begin position="10"/>
        <end position="61"/>
    </location>
</feature>
<evidence type="ECO:0000313" key="3">
    <source>
        <dbReference type="Proteomes" id="UP000321805"/>
    </source>
</evidence>
<reference evidence="2 3" key="1">
    <citation type="journal article" date="2018" name="J. Microbiol.">
        <title>Baekduia soli gen. nov., sp. nov., a novel bacterium isolated from the soil of Baekdu Mountain and proposal of a novel family name, Baekduiaceae fam. nov.</title>
        <authorList>
            <person name="An D.S."/>
            <person name="Siddiqi M.Z."/>
            <person name="Kim K.H."/>
            <person name="Yu H.S."/>
            <person name="Im W.T."/>
        </authorList>
    </citation>
    <scope>NUCLEOTIDE SEQUENCE [LARGE SCALE GENOMIC DNA]</scope>
    <source>
        <strain evidence="2 3">BR7-21</strain>
    </source>
</reference>
<dbReference type="AlphaFoldDB" id="A0A5B8U6K6"/>
<keyword evidence="3" id="KW-1185">Reference proteome</keyword>
<dbReference type="KEGG" id="bsol:FSW04_14875"/>
<organism evidence="2 3">
    <name type="scientific">Baekduia soli</name>
    <dbReference type="NCBI Taxonomy" id="496014"/>
    <lineage>
        <taxon>Bacteria</taxon>
        <taxon>Bacillati</taxon>
        <taxon>Actinomycetota</taxon>
        <taxon>Thermoleophilia</taxon>
        <taxon>Solirubrobacterales</taxon>
        <taxon>Baekduiaceae</taxon>
        <taxon>Baekduia</taxon>
    </lineage>
</organism>
<dbReference type="RefSeq" id="WP_146920586.1">
    <property type="nucleotide sequence ID" value="NZ_CP042430.1"/>
</dbReference>
<accession>A0A5B8U6K6</accession>
<dbReference type="InterPro" id="IPR015035">
    <property type="entry name" value="DUF1918"/>
</dbReference>
<gene>
    <name evidence="2" type="ORF">FSW04_14875</name>
</gene>
<evidence type="ECO:0000313" key="2">
    <source>
        <dbReference type="EMBL" id="QEC48726.1"/>
    </source>
</evidence>
<dbReference type="Pfam" id="PF08940">
    <property type="entry name" value="DUF1918"/>
    <property type="match status" value="1"/>
</dbReference>
<name>A0A5B8U6K6_9ACTN</name>
<proteinExistence type="predicted"/>
<evidence type="ECO:0000259" key="1">
    <source>
        <dbReference type="Pfam" id="PF08940"/>
    </source>
</evidence>
<dbReference type="SUPFAM" id="SSF50118">
    <property type="entry name" value="Cell growth inhibitor/plasmid maintenance toxic component"/>
    <property type="match status" value="1"/>
</dbReference>
<dbReference type="Proteomes" id="UP000321805">
    <property type="component" value="Chromosome"/>
</dbReference>
<sequence>MSTPTPTTGAAPGDILKARGIHGEAARSAEILEVIGAPGHERYRVRWEDGHESVVFPADGISVVHAARARHEPA</sequence>
<dbReference type="OrthoDB" id="4828144at2"/>